<evidence type="ECO:0000256" key="5">
    <source>
        <dbReference type="ARBA" id="ARBA00022833"/>
    </source>
</evidence>
<dbReference type="InterPro" id="IPR036236">
    <property type="entry name" value="Znf_C2H2_sf"/>
</dbReference>
<keyword evidence="3" id="KW-0677">Repeat</keyword>
<accession>A0AAV4QI99</accession>
<evidence type="ECO:0000256" key="1">
    <source>
        <dbReference type="ARBA" id="ARBA00004123"/>
    </source>
</evidence>
<dbReference type="Proteomes" id="UP001054837">
    <property type="component" value="Unassembled WGS sequence"/>
</dbReference>
<dbReference type="InterPro" id="IPR013087">
    <property type="entry name" value="Znf_C2H2_type"/>
</dbReference>
<evidence type="ECO:0000256" key="2">
    <source>
        <dbReference type="ARBA" id="ARBA00022723"/>
    </source>
</evidence>
<evidence type="ECO:0000313" key="9">
    <source>
        <dbReference type="EMBL" id="GIY09150.1"/>
    </source>
</evidence>
<keyword evidence="2" id="KW-0479">Metal-binding</keyword>
<evidence type="ECO:0000256" key="3">
    <source>
        <dbReference type="ARBA" id="ARBA00022737"/>
    </source>
</evidence>
<keyword evidence="5" id="KW-0862">Zinc</keyword>
<keyword evidence="6" id="KW-0539">Nucleus</keyword>
<dbReference type="PANTHER" id="PTHR24394">
    <property type="entry name" value="ZINC FINGER PROTEIN"/>
    <property type="match status" value="1"/>
</dbReference>
<evidence type="ECO:0000313" key="10">
    <source>
        <dbReference type="Proteomes" id="UP001054837"/>
    </source>
</evidence>
<proteinExistence type="predicted"/>
<comment type="subcellular location">
    <subcellularLocation>
        <location evidence="1">Nucleus</location>
    </subcellularLocation>
</comment>
<feature type="domain" description="C2H2-type" evidence="8">
    <location>
        <begin position="16"/>
        <end position="40"/>
    </location>
</feature>
<organism evidence="9 10">
    <name type="scientific">Caerostris darwini</name>
    <dbReference type="NCBI Taxonomy" id="1538125"/>
    <lineage>
        <taxon>Eukaryota</taxon>
        <taxon>Metazoa</taxon>
        <taxon>Ecdysozoa</taxon>
        <taxon>Arthropoda</taxon>
        <taxon>Chelicerata</taxon>
        <taxon>Arachnida</taxon>
        <taxon>Araneae</taxon>
        <taxon>Araneomorphae</taxon>
        <taxon>Entelegynae</taxon>
        <taxon>Araneoidea</taxon>
        <taxon>Araneidae</taxon>
        <taxon>Caerostris</taxon>
    </lineage>
</organism>
<dbReference type="Pfam" id="PF00096">
    <property type="entry name" value="zf-C2H2"/>
    <property type="match status" value="4"/>
</dbReference>
<keyword evidence="10" id="KW-1185">Reference proteome</keyword>
<evidence type="ECO:0000259" key="8">
    <source>
        <dbReference type="PROSITE" id="PS50157"/>
    </source>
</evidence>
<name>A0AAV4QI99_9ARAC</name>
<sequence length="286" mass="32905">MQGGNRPRLGDESWKPYCCICNRQFSRPKSLRRHQQVVHALFPKVFHCKWCPRSYNRKDNLKQHVNLGGQVANVEDFLKKYTSYLQQINHPSAAPLLPAMENVCPICLKTYSTKHSMKRHLLMHKPFHRRFQCTVCQKLFNWPGNLKTHMQTVHMQLPSYNRPNRSQASQSSSSVIPNNNNIDIIARSESTLRESFLALEGAAGDAGLTIKEGKTKYKFCGKRDYPVGGYSCQYCSASFTLNSNMLRHVRTKHLNETPYSCPICKKGWSRPDACKEHVNRVHGLIR</sequence>
<gene>
    <name evidence="9" type="ORF">CDAR_535111</name>
</gene>
<dbReference type="GO" id="GO:0008270">
    <property type="term" value="F:zinc ion binding"/>
    <property type="evidence" value="ECO:0007669"/>
    <property type="project" value="UniProtKB-KW"/>
</dbReference>
<dbReference type="GO" id="GO:0005634">
    <property type="term" value="C:nucleus"/>
    <property type="evidence" value="ECO:0007669"/>
    <property type="project" value="UniProtKB-SubCell"/>
</dbReference>
<dbReference type="PANTHER" id="PTHR24394:SF29">
    <property type="entry name" value="MYONEURIN"/>
    <property type="match status" value="1"/>
</dbReference>
<evidence type="ECO:0000256" key="6">
    <source>
        <dbReference type="ARBA" id="ARBA00023242"/>
    </source>
</evidence>
<feature type="domain" description="C2H2-type" evidence="8">
    <location>
        <begin position="230"/>
        <end position="258"/>
    </location>
</feature>
<dbReference type="PROSITE" id="PS00028">
    <property type="entry name" value="ZINC_FINGER_C2H2_1"/>
    <property type="match status" value="4"/>
</dbReference>
<evidence type="ECO:0000256" key="7">
    <source>
        <dbReference type="PROSITE-ProRule" id="PRU00042"/>
    </source>
</evidence>
<evidence type="ECO:0000256" key="4">
    <source>
        <dbReference type="ARBA" id="ARBA00022771"/>
    </source>
</evidence>
<protein>
    <submittedName>
        <fullName evidence="9">C2H2-type domain-containing protein</fullName>
    </submittedName>
</protein>
<dbReference type="Gene3D" id="3.30.160.60">
    <property type="entry name" value="Classic Zinc Finger"/>
    <property type="match status" value="5"/>
</dbReference>
<dbReference type="GO" id="GO:0000981">
    <property type="term" value="F:DNA-binding transcription factor activity, RNA polymerase II-specific"/>
    <property type="evidence" value="ECO:0007669"/>
    <property type="project" value="TreeGrafter"/>
</dbReference>
<dbReference type="SUPFAM" id="SSF57667">
    <property type="entry name" value="beta-beta-alpha zinc fingers"/>
    <property type="match status" value="3"/>
</dbReference>
<dbReference type="PROSITE" id="PS50157">
    <property type="entry name" value="ZINC_FINGER_C2H2_2"/>
    <property type="match status" value="3"/>
</dbReference>
<reference evidence="9 10" key="1">
    <citation type="submission" date="2021-06" db="EMBL/GenBank/DDBJ databases">
        <title>Caerostris darwini draft genome.</title>
        <authorList>
            <person name="Kono N."/>
            <person name="Arakawa K."/>
        </authorList>
    </citation>
    <scope>NUCLEOTIDE SEQUENCE [LARGE SCALE GENOMIC DNA]</scope>
</reference>
<dbReference type="SMART" id="SM00355">
    <property type="entry name" value="ZnF_C2H2"/>
    <property type="match status" value="6"/>
</dbReference>
<dbReference type="EMBL" id="BPLQ01004584">
    <property type="protein sequence ID" value="GIY09150.1"/>
    <property type="molecule type" value="Genomic_DNA"/>
</dbReference>
<dbReference type="Pfam" id="PF13894">
    <property type="entry name" value="zf-C2H2_4"/>
    <property type="match status" value="1"/>
</dbReference>
<feature type="domain" description="C2H2-type" evidence="8">
    <location>
        <begin position="131"/>
        <end position="154"/>
    </location>
</feature>
<dbReference type="AlphaFoldDB" id="A0AAV4QI99"/>
<keyword evidence="4 7" id="KW-0863">Zinc-finger</keyword>
<comment type="caution">
    <text evidence="9">The sequence shown here is derived from an EMBL/GenBank/DDBJ whole genome shotgun (WGS) entry which is preliminary data.</text>
</comment>